<dbReference type="CDD" id="cd00609">
    <property type="entry name" value="AAT_like"/>
    <property type="match status" value="1"/>
</dbReference>
<dbReference type="NCBIfam" id="TIGR01141">
    <property type="entry name" value="hisC"/>
    <property type="match status" value="1"/>
</dbReference>
<dbReference type="PANTHER" id="PTHR42885">
    <property type="entry name" value="HISTIDINOL-PHOSPHATE AMINOTRANSFERASE-RELATED"/>
    <property type="match status" value="1"/>
</dbReference>
<dbReference type="Gene3D" id="3.90.1150.10">
    <property type="entry name" value="Aspartate Aminotransferase, domain 1"/>
    <property type="match status" value="1"/>
</dbReference>
<keyword evidence="4" id="KW-0808">Transferase</keyword>
<dbReference type="InterPro" id="IPR004839">
    <property type="entry name" value="Aminotransferase_I/II_large"/>
</dbReference>
<organism evidence="9">
    <name type="scientific">marine metagenome</name>
    <dbReference type="NCBI Taxonomy" id="408172"/>
    <lineage>
        <taxon>unclassified sequences</taxon>
        <taxon>metagenomes</taxon>
        <taxon>ecological metagenomes</taxon>
    </lineage>
</organism>
<feature type="domain" description="Aminotransferase class I/classII large" evidence="8">
    <location>
        <begin position="39"/>
        <end position="358"/>
    </location>
</feature>
<accession>A0A381S4Z8</accession>
<dbReference type="Gene3D" id="3.40.640.10">
    <property type="entry name" value="Type I PLP-dependent aspartate aminotransferase-like (Major domain)"/>
    <property type="match status" value="1"/>
</dbReference>
<evidence type="ECO:0000256" key="6">
    <source>
        <dbReference type="ARBA" id="ARBA00023102"/>
    </source>
</evidence>
<keyword evidence="3" id="KW-0028">Amino-acid biosynthesis</keyword>
<dbReference type="InterPro" id="IPR015422">
    <property type="entry name" value="PyrdxlP-dep_Trfase_small"/>
</dbReference>
<proteinExistence type="inferred from homology"/>
<evidence type="ECO:0000256" key="5">
    <source>
        <dbReference type="ARBA" id="ARBA00022898"/>
    </source>
</evidence>
<dbReference type="SUPFAM" id="SSF53383">
    <property type="entry name" value="PLP-dependent transferases"/>
    <property type="match status" value="1"/>
</dbReference>
<evidence type="ECO:0000256" key="1">
    <source>
        <dbReference type="ARBA" id="ARBA00001933"/>
    </source>
</evidence>
<dbReference type="GO" id="GO:0004400">
    <property type="term" value="F:histidinol-phosphate transaminase activity"/>
    <property type="evidence" value="ECO:0007669"/>
    <property type="project" value="InterPro"/>
</dbReference>
<keyword evidence="2" id="KW-0032">Aminotransferase</keyword>
<comment type="cofactor">
    <cofactor evidence="1">
        <name>pyridoxal 5'-phosphate</name>
        <dbReference type="ChEBI" id="CHEBI:597326"/>
    </cofactor>
</comment>
<dbReference type="EMBL" id="UINC01002676">
    <property type="protein sequence ID" value="SUZ99175.1"/>
    <property type="molecule type" value="Genomic_DNA"/>
</dbReference>
<reference evidence="9" key="1">
    <citation type="submission" date="2018-05" db="EMBL/GenBank/DDBJ databases">
        <authorList>
            <person name="Lanie J.A."/>
            <person name="Ng W.-L."/>
            <person name="Kazmierczak K.M."/>
            <person name="Andrzejewski T.M."/>
            <person name="Davidsen T.M."/>
            <person name="Wayne K.J."/>
            <person name="Tettelin H."/>
            <person name="Glass J.I."/>
            <person name="Rusch D."/>
            <person name="Podicherti R."/>
            <person name="Tsui H.-C.T."/>
            <person name="Winkler M.E."/>
        </authorList>
    </citation>
    <scope>NUCLEOTIDE SEQUENCE</scope>
</reference>
<evidence type="ECO:0000313" key="9">
    <source>
        <dbReference type="EMBL" id="SUZ99175.1"/>
    </source>
</evidence>
<name>A0A381S4Z8_9ZZZZ</name>
<protein>
    <recommendedName>
        <fullName evidence="8">Aminotransferase class I/classII large domain-containing protein</fullName>
    </recommendedName>
</protein>
<dbReference type="GO" id="GO:0000105">
    <property type="term" value="P:L-histidine biosynthetic process"/>
    <property type="evidence" value="ECO:0007669"/>
    <property type="project" value="UniProtKB-KW"/>
</dbReference>
<evidence type="ECO:0000256" key="3">
    <source>
        <dbReference type="ARBA" id="ARBA00022605"/>
    </source>
</evidence>
<dbReference type="PANTHER" id="PTHR42885:SF2">
    <property type="entry name" value="HISTIDINOL-PHOSPHATE AMINOTRANSFERASE"/>
    <property type="match status" value="1"/>
</dbReference>
<dbReference type="AlphaFoldDB" id="A0A381S4Z8"/>
<dbReference type="Pfam" id="PF00155">
    <property type="entry name" value="Aminotran_1_2"/>
    <property type="match status" value="1"/>
</dbReference>
<dbReference type="InterPro" id="IPR005861">
    <property type="entry name" value="HisP_aminotrans"/>
</dbReference>
<keyword evidence="6" id="KW-0368">Histidine biosynthesis</keyword>
<dbReference type="InterPro" id="IPR015424">
    <property type="entry name" value="PyrdxlP-dep_Trfase"/>
</dbReference>
<keyword evidence="5" id="KW-0663">Pyridoxal phosphate</keyword>
<gene>
    <name evidence="9" type="ORF">METZ01_LOCUS52029</name>
</gene>
<evidence type="ECO:0000259" key="8">
    <source>
        <dbReference type="Pfam" id="PF00155"/>
    </source>
</evidence>
<evidence type="ECO:0000256" key="4">
    <source>
        <dbReference type="ARBA" id="ARBA00022679"/>
    </source>
</evidence>
<evidence type="ECO:0000256" key="7">
    <source>
        <dbReference type="ARBA" id="ARBA00029440"/>
    </source>
</evidence>
<sequence length="362" mass="40550">MNLKKIENLVRAHLVDVETYDAMDAPETLAKRAGIPEDQIIKLNGNENPYGGSPDAVAAVAKVPLHIYPDPNQLRMREAIASYTAAQPENIVVGAGADELIDLLFRLFISPGDRILDFEPTFGMYSFCARVSGAEIEYVQRDSKFQIDVSKVTEKITKNTKLIFVTSPNNPTGNIVDEDHVLQLLETGLVIVVDEAYFEFSQTTVQHLVERFENLIILRTLSKWAGLAGLRVGYGIMHSKVARYLMGIKPPYNVNVAGEAALIASLNDSEYLLSNVEKIIHERERLFNILYRISGVKPWPSKGNYILCEFGENESERIYQELASKGIFVRNFPSSRLRDCFRIAVGKPEESDALVKALKEII</sequence>
<evidence type="ECO:0000256" key="2">
    <source>
        <dbReference type="ARBA" id="ARBA00022576"/>
    </source>
</evidence>
<dbReference type="HAMAP" id="MF_01023">
    <property type="entry name" value="HisC_aminotrans_2"/>
    <property type="match status" value="1"/>
</dbReference>
<dbReference type="InterPro" id="IPR015421">
    <property type="entry name" value="PyrdxlP-dep_Trfase_major"/>
</dbReference>
<comment type="pathway">
    <text evidence="7">Amino-acid biosynthesis.</text>
</comment>
<dbReference type="GO" id="GO:0030170">
    <property type="term" value="F:pyridoxal phosphate binding"/>
    <property type="evidence" value="ECO:0007669"/>
    <property type="project" value="InterPro"/>
</dbReference>